<evidence type="ECO:0000313" key="2">
    <source>
        <dbReference type="Proteomes" id="UP000639775"/>
    </source>
</evidence>
<sequence length="302" mass="33646">MHTYILGMNKLDTKTRCTILNMLVEGSSMRSISRITGVSINTVSKLLVDAGEACAAYHDEAVRNVNAQRVQCDEIWSFVYAKDKNVKTAKAAPDGAGDVWTWTAIDADSKMILAYEIGDRSAATAIEFMDDLCARLSSRVQLTTDGRRAYLEAVEGAFGGDVDYAQLIKLYGDLGGKTAERKYSPAECTGIKKRAVEGRHDMAHVSTSYVERQNLTMRMGMRRFTRLTNGFSKKLENHLHMLSLYFVHYNFVRVHKSLRMTAAMAAGVSDTLHDMEWIVGLIDARAPAPKKRGPYKKKSISN</sequence>
<dbReference type="PANTHER" id="PTHR33293:SF1">
    <property type="entry name" value="INSERTION ELEMENT IS1 1 PROTEIN INSB-RELATED"/>
    <property type="match status" value="1"/>
</dbReference>
<comment type="caution">
    <text evidence="1">The sequence shown here is derived from an EMBL/GenBank/DDBJ whole genome shotgun (WGS) entry which is preliminary data.</text>
</comment>
<gene>
    <name evidence="1" type="ORF">HAT86_04160</name>
</gene>
<reference evidence="1" key="1">
    <citation type="submission" date="2020-03" db="EMBL/GenBank/DDBJ databases">
        <title>Roseovarius gahaiensis sp. nov., isolated from Gahai Saline Lake, China.</title>
        <authorList>
            <person name="Sun X."/>
        </authorList>
    </citation>
    <scope>NUCLEOTIDE SEQUENCE</scope>
    <source>
        <strain evidence="1">GH877</strain>
    </source>
</reference>
<dbReference type="PANTHER" id="PTHR33293">
    <property type="entry name" value="INSERTION ELEMENT IS1 1 PROTEIN INSB-RELATED"/>
    <property type="match status" value="1"/>
</dbReference>
<name>A0A967BGH5_9RHOB</name>
<dbReference type="Proteomes" id="UP000639775">
    <property type="component" value="Unassembled WGS sequence"/>
</dbReference>
<dbReference type="InterPro" id="IPR012337">
    <property type="entry name" value="RNaseH-like_sf"/>
</dbReference>
<protein>
    <submittedName>
        <fullName evidence="1">IS1 family transposase</fullName>
    </submittedName>
</protein>
<dbReference type="InterPro" id="IPR051354">
    <property type="entry name" value="Transposase_27_IS1"/>
</dbReference>
<proteinExistence type="predicted"/>
<accession>A0A967BGH5</accession>
<dbReference type="EMBL" id="JAAORB010000004">
    <property type="protein sequence ID" value="NHQ73662.1"/>
    <property type="molecule type" value="Genomic_DNA"/>
</dbReference>
<keyword evidence="2" id="KW-1185">Reference proteome</keyword>
<dbReference type="AlphaFoldDB" id="A0A967BGH5"/>
<evidence type="ECO:0000313" key="1">
    <source>
        <dbReference type="EMBL" id="NHQ73662.1"/>
    </source>
</evidence>
<organism evidence="1 2">
    <name type="scientific">Roseovarius gahaiensis</name>
    <dbReference type="NCBI Taxonomy" id="2716691"/>
    <lineage>
        <taxon>Bacteria</taxon>
        <taxon>Pseudomonadati</taxon>
        <taxon>Pseudomonadota</taxon>
        <taxon>Alphaproteobacteria</taxon>
        <taxon>Rhodobacterales</taxon>
        <taxon>Roseobacteraceae</taxon>
        <taxon>Roseovarius</taxon>
    </lineage>
</organism>
<dbReference type="SUPFAM" id="SSF53098">
    <property type="entry name" value="Ribonuclease H-like"/>
    <property type="match status" value="1"/>
</dbReference>